<protein>
    <submittedName>
        <fullName evidence="2">GNAT family N-acetyltransferase</fullName>
    </submittedName>
</protein>
<reference evidence="3" key="1">
    <citation type="journal article" date="2019" name="Int. J. Syst. Evol. Microbiol.">
        <title>The Global Catalogue of Microorganisms (GCM) 10K type strain sequencing project: providing services to taxonomists for standard genome sequencing and annotation.</title>
        <authorList>
            <consortium name="The Broad Institute Genomics Platform"/>
            <consortium name="The Broad Institute Genome Sequencing Center for Infectious Disease"/>
            <person name="Wu L."/>
            <person name="Ma J."/>
        </authorList>
    </citation>
    <scope>NUCLEOTIDE SEQUENCE [LARGE SCALE GENOMIC DNA]</scope>
    <source>
        <strain evidence="3">ICMP 6774ER</strain>
    </source>
</reference>
<dbReference type="EMBL" id="JBHUFV010000020">
    <property type="protein sequence ID" value="MFD1932410.1"/>
    <property type="molecule type" value="Genomic_DNA"/>
</dbReference>
<dbReference type="Pfam" id="PF08445">
    <property type="entry name" value="FR47"/>
    <property type="match status" value="1"/>
</dbReference>
<evidence type="ECO:0000313" key="2">
    <source>
        <dbReference type="EMBL" id="MFD1932410.1"/>
    </source>
</evidence>
<name>A0ABW4SU79_9ACTN</name>
<proteinExistence type="predicted"/>
<dbReference type="SUPFAM" id="SSF55729">
    <property type="entry name" value="Acyl-CoA N-acyltransferases (Nat)"/>
    <property type="match status" value="1"/>
</dbReference>
<gene>
    <name evidence="2" type="ORF">ACFSKW_13085</name>
</gene>
<feature type="domain" description="N-acetyltransferase" evidence="1">
    <location>
        <begin position="108"/>
        <end position="243"/>
    </location>
</feature>
<dbReference type="InterPro" id="IPR016181">
    <property type="entry name" value="Acyl_CoA_acyltransferase"/>
</dbReference>
<dbReference type="InterPro" id="IPR000182">
    <property type="entry name" value="GNAT_dom"/>
</dbReference>
<dbReference type="RefSeq" id="WP_379572470.1">
    <property type="nucleotide sequence ID" value="NZ_JBHUFV010000020.1"/>
</dbReference>
<evidence type="ECO:0000259" key="1">
    <source>
        <dbReference type="PROSITE" id="PS51186"/>
    </source>
</evidence>
<organism evidence="2 3">
    <name type="scientific">Nonomuraea mangrovi</name>
    <dbReference type="NCBI Taxonomy" id="2316207"/>
    <lineage>
        <taxon>Bacteria</taxon>
        <taxon>Bacillati</taxon>
        <taxon>Actinomycetota</taxon>
        <taxon>Actinomycetes</taxon>
        <taxon>Streptosporangiales</taxon>
        <taxon>Streptosporangiaceae</taxon>
        <taxon>Nonomuraea</taxon>
    </lineage>
</organism>
<sequence>MIYELRTARQVAQACGDDDLVVWVAQGLSGGARAWAGGGAVLAAASDVCRRDRIAVWGDPADAADLLRHALAESGPTFRPFGDAELIEQVAGRVEGLRRVAAFSWMSLDHLPIGPSDGVSWLEGAFDGEITRLLAANAPDSYAAPGRPGVARWAGARVEGALAAVAADAWSAPTVGFMAGVATASGLRGRGLAGRVCRWVSGRLVAAHGRAALMVDDDNAAALGLYSALGYRRRPVAVAAVSG</sequence>
<evidence type="ECO:0000313" key="3">
    <source>
        <dbReference type="Proteomes" id="UP001597368"/>
    </source>
</evidence>
<dbReference type="Gene3D" id="3.40.630.30">
    <property type="match status" value="1"/>
</dbReference>
<dbReference type="Proteomes" id="UP001597368">
    <property type="component" value="Unassembled WGS sequence"/>
</dbReference>
<dbReference type="InterPro" id="IPR013653">
    <property type="entry name" value="GCN5-like_dom"/>
</dbReference>
<dbReference type="PROSITE" id="PS51186">
    <property type="entry name" value="GNAT"/>
    <property type="match status" value="1"/>
</dbReference>
<accession>A0ABW4SU79</accession>
<keyword evidence="3" id="KW-1185">Reference proteome</keyword>
<comment type="caution">
    <text evidence="2">The sequence shown here is derived from an EMBL/GenBank/DDBJ whole genome shotgun (WGS) entry which is preliminary data.</text>
</comment>